<dbReference type="AlphaFoldDB" id="E5ASI6"/>
<evidence type="ECO:0000313" key="3">
    <source>
        <dbReference type="Proteomes" id="UP000007437"/>
    </source>
</evidence>
<protein>
    <submittedName>
        <fullName evidence="2">Uncharacterized protein</fullName>
    </submittedName>
</protein>
<evidence type="ECO:0000256" key="1">
    <source>
        <dbReference type="SAM" id="MobiDB-lite"/>
    </source>
</evidence>
<feature type="region of interest" description="Disordered" evidence="1">
    <location>
        <begin position="1"/>
        <end position="20"/>
    </location>
</feature>
<accession>E5ASI6</accession>
<proteinExistence type="predicted"/>
<dbReference type="Proteomes" id="UP000007437">
    <property type="component" value="Chromosome"/>
</dbReference>
<name>E5ASI6_MYCRK</name>
<dbReference type="STRING" id="882378.RBRH_01516"/>
<dbReference type="EMBL" id="FR687359">
    <property type="protein sequence ID" value="CBW75568.1"/>
    <property type="molecule type" value="Genomic_DNA"/>
</dbReference>
<evidence type="ECO:0000313" key="2">
    <source>
        <dbReference type="EMBL" id="CBW75568.1"/>
    </source>
</evidence>
<dbReference type="KEGG" id="brh:RBRH_01516"/>
<sequence length="54" mass="5837">MSGRSGVPVNSEGAGSCNHLDEAATDRDDLMGSVAVDFFARRARPLRHPLRLAR</sequence>
<organism evidence="2 3">
    <name type="scientific">Mycetohabitans rhizoxinica (strain DSM 19002 / CIP 109453 / HKI 454)</name>
    <name type="common">Paraburkholderia rhizoxinica</name>
    <dbReference type="NCBI Taxonomy" id="882378"/>
    <lineage>
        <taxon>Bacteria</taxon>
        <taxon>Pseudomonadati</taxon>
        <taxon>Pseudomonadota</taxon>
        <taxon>Betaproteobacteria</taxon>
        <taxon>Burkholderiales</taxon>
        <taxon>Burkholderiaceae</taxon>
        <taxon>Mycetohabitans</taxon>
    </lineage>
</organism>
<gene>
    <name evidence="2" type="ordered locus">RBRH_01516</name>
</gene>
<reference evidence="2 3" key="1">
    <citation type="journal article" date="2011" name="J. Bacteriol.">
        <title>Complete genome sequence of Burkholderia rhizoxinica, an endosymbiont of Rhizopus microsporus.</title>
        <authorList>
            <person name="Lackner G."/>
            <person name="Moebius N."/>
            <person name="Partida-Martinez L."/>
            <person name="Hertweck C."/>
        </authorList>
    </citation>
    <scope>NUCLEOTIDE SEQUENCE [LARGE SCALE GENOMIC DNA]</scope>
    <source>
        <strain evidence="3">DSM 19002 / CIP 109453 / HKI 454</strain>
    </source>
</reference>
<dbReference type="HOGENOM" id="CLU_3041315_0_0_4"/>